<dbReference type="InterPro" id="IPR018228">
    <property type="entry name" value="DNase_TatD-rel_CS"/>
</dbReference>
<dbReference type="RefSeq" id="WP_123094852.1">
    <property type="nucleotide sequence ID" value="NZ_RIZG01000002.1"/>
</dbReference>
<feature type="binding site" evidence="4">
    <location>
        <position position="202"/>
    </location>
    <ligand>
        <name>a divalent metal cation</name>
        <dbReference type="ChEBI" id="CHEBI:60240"/>
        <label>1</label>
    </ligand>
</feature>
<evidence type="ECO:0000313" key="6">
    <source>
        <dbReference type="Proteomes" id="UP000280507"/>
    </source>
</evidence>
<evidence type="ECO:0000256" key="3">
    <source>
        <dbReference type="ARBA" id="ARBA00022801"/>
    </source>
</evidence>
<proteinExistence type="inferred from homology"/>
<feature type="binding site" evidence="4">
    <location>
        <position position="6"/>
    </location>
    <ligand>
        <name>a divalent metal cation</name>
        <dbReference type="ChEBI" id="CHEBI:60240"/>
        <label>1</label>
    </ligand>
</feature>
<feature type="binding site" evidence="4">
    <location>
        <position position="128"/>
    </location>
    <ligand>
        <name>a divalent metal cation</name>
        <dbReference type="ChEBI" id="CHEBI:60240"/>
        <label>2</label>
    </ligand>
</feature>
<evidence type="ECO:0000256" key="2">
    <source>
        <dbReference type="ARBA" id="ARBA00022723"/>
    </source>
</evidence>
<dbReference type="GO" id="GO:0016788">
    <property type="term" value="F:hydrolase activity, acting on ester bonds"/>
    <property type="evidence" value="ECO:0007669"/>
    <property type="project" value="InterPro"/>
</dbReference>
<comment type="caution">
    <text evidence="5">The sequence shown here is derived from an EMBL/GenBank/DDBJ whole genome shotgun (WGS) entry which is preliminary data.</text>
</comment>
<dbReference type="GO" id="GO:0005829">
    <property type="term" value="C:cytosol"/>
    <property type="evidence" value="ECO:0007669"/>
    <property type="project" value="TreeGrafter"/>
</dbReference>
<dbReference type="FunFam" id="3.20.20.140:FF:000005">
    <property type="entry name" value="TatD family hydrolase"/>
    <property type="match status" value="1"/>
</dbReference>
<dbReference type="SUPFAM" id="SSF51556">
    <property type="entry name" value="Metallo-dependent hydrolases"/>
    <property type="match status" value="1"/>
</dbReference>
<dbReference type="CDD" id="cd01310">
    <property type="entry name" value="TatD_DNAse"/>
    <property type="match status" value="1"/>
</dbReference>
<feature type="binding site" evidence="4">
    <location>
        <position position="8"/>
    </location>
    <ligand>
        <name>a divalent metal cation</name>
        <dbReference type="ChEBI" id="CHEBI:60240"/>
        <label>1</label>
    </ligand>
</feature>
<accession>A0A3M8QAP3</accession>
<gene>
    <name evidence="5" type="ORF">EBI00_05235</name>
</gene>
<name>A0A3M8QAP3_9GAMM</name>
<dbReference type="Proteomes" id="UP000280507">
    <property type="component" value="Unassembled WGS sequence"/>
</dbReference>
<dbReference type="OrthoDB" id="9810005at2"/>
<reference evidence="5 6" key="1">
    <citation type="journal article" date="2012" name="Int. J. Syst. Evol. Microbiol.">
        <title>Marinomonas hwangdonensis sp. nov., isolated from seawater.</title>
        <authorList>
            <person name="Jung Y.T."/>
            <person name="Oh T.K."/>
            <person name="Yoon J.H."/>
        </authorList>
    </citation>
    <scope>NUCLEOTIDE SEQUENCE [LARGE SCALE GENOMIC DNA]</scope>
    <source>
        <strain evidence="5 6">HDW-15</strain>
    </source>
</reference>
<dbReference type="PROSITE" id="PS01137">
    <property type="entry name" value="TATD_1"/>
    <property type="match status" value="1"/>
</dbReference>
<evidence type="ECO:0000256" key="4">
    <source>
        <dbReference type="PIRSR" id="PIRSR005902-1"/>
    </source>
</evidence>
<keyword evidence="2 4" id="KW-0479">Metal-binding</keyword>
<evidence type="ECO:0000256" key="1">
    <source>
        <dbReference type="ARBA" id="ARBA00009275"/>
    </source>
</evidence>
<dbReference type="Pfam" id="PF01026">
    <property type="entry name" value="TatD_DNase"/>
    <property type="match status" value="1"/>
</dbReference>
<feature type="binding site" evidence="4">
    <location>
        <position position="152"/>
    </location>
    <ligand>
        <name>a divalent metal cation</name>
        <dbReference type="ChEBI" id="CHEBI:60240"/>
        <label>2</label>
    </ligand>
</feature>
<keyword evidence="3" id="KW-0378">Hydrolase</keyword>
<dbReference type="Gene3D" id="3.20.20.140">
    <property type="entry name" value="Metal-dependent hydrolases"/>
    <property type="match status" value="1"/>
</dbReference>
<dbReference type="InterPro" id="IPR001130">
    <property type="entry name" value="TatD-like"/>
</dbReference>
<dbReference type="GO" id="GO:0046872">
    <property type="term" value="F:metal ion binding"/>
    <property type="evidence" value="ECO:0007669"/>
    <property type="project" value="UniProtKB-KW"/>
</dbReference>
<organism evidence="5 6">
    <name type="scientific">Marinomonas hwangdonensis</name>
    <dbReference type="NCBI Taxonomy" id="1053647"/>
    <lineage>
        <taxon>Bacteria</taxon>
        <taxon>Pseudomonadati</taxon>
        <taxon>Pseudomonadota</taxon>
        <taxon>Gammaproteobacteria</taxon>
        <taxon>Oceanospirillales</taxon>
        <taxon>Oceanospirillaceae</taxon>
        <taxon>Marinomonas</taxon>
    </lineage>
</organism>
<keyword evidence="6" id="KW-1185">Reference proteome</keyword>
<evidence type="ECO:0000313" key="5">
    <source>
        <dbReference type="EMBL" id="RNF52304.1"/>
    </source>
</evidence>
<dbReference type="PANTHER" id="PTHR46124">
    <property type="entry name" value="D-AMINOACYL-TRNA DEACYLASE"/>
    <property type="match status" value="1"/>
</dbReference>
<dbReference type="PIRSF" id="PIRSF005902">
    <property type="entry name" value="DNase_TatD"/>
    <property type="match status" value="1"/>
</dbReference>
<protein>
    <submittedName>
        <fullName evidence="5">TatD family deoxyribonuclease</fullName>
    </submittedName>
</protein>
<sequence length="259" mass="29127">MLIDSHCHLDLAVFDGQRDELMVRCAEQGVSGFLVPATRFESWGKINHLVKRYPTWRVAYGLHPYFLREATLKQIDGLAEQCDTERVMAVGEIGLDCWPGAVDMDIQKAYLLRQLSVAKMLRLPVILHARKSYDLVLKCLRQGGFDRGGIVHAFNGSLEQAKRFTALGFVLGIGGTVTYPRAKKAHRVLASLDARDYVLETDSPDMPISGFQGQTNTPLSLPCIVQHIANIREEDVDQVTRQAYENLLSVFPKWNEDLL</sequence>
<comment type="similarity">
    <text evidence="1">Belongs to the metallo-dependent hydrolases superfamily. TatD-type hydrolase family.</text>
</comment>
<dbReference type="AlphaFoldDB" id="A0A3M8QAP3"/>
<dbReference type="PANTHER" id="PTHR46124:SF3">
    <property type="entry name" value="HYDROLASE"/>
    <property type="match status" value="1"/>
</dbReference>
<dbReference type="EMBL" id="RIZG01000002">
    <property type="protein sequence ID" value="RNF52304.1"/>
    <property type="molecule type" value="Genomic_DNA"/>
</dbReference>
<feature type="binding site" evidence="4">
    <location>
        <position position="92"/>
    </location>
    <ligand>
        <name>a divalent metal cation</name>
        <dbReference type="ChEBI" id="CHEBI:60240"/>
        <label>1</label>
    </ligand>
</feature>
<dbReference type="InterPro" id="IPR032466">
    <property type="entry name" value="Metal_Hydrolase"/>
</dbReference>